<proteinExistence type="inferred from homology"/>
<dbReference type="PROSITE" id="PS50893">
    <property type="entry name" value="ABC_TRANSPORTER_2"/>
    <property type="match status" value="1"/>
</dbReference>
<evidence type="ECO:0000256" key="3">
    <source>
        <dbReference type="ARBA" id="ARBA00022741"/>
    </source>
</evidence>
<evidence type="ECO:0000313" key="7">
    <source>
        <dbReference type="Proteomes" id="UP000032336"/>
    </source>
</evidence>
<keyword evidence="2" id="KW-0813">Transport</keyword>
<accession>A0A0D8FRX3</accession>
<dbReference type="PANTHER" id="PTHR42734:SF5">
    <property type="entry name" value="IRON TRANSPORT SYSTEM ATP-BINDING PROTEIN HI_0361-RELATED"/>
    <property type="match status" value="1"/>
</dbReference>
<dbReference type="GO" id="GO:0005524">
    <property type="term" value="F:ATP binding"/>
    <property type="evidence" value="ECO:0007669"/>
    <property type="project" value="UniProtKB-KW"/>
</dbReference>
<keyword evidence="3" id="KW-0547">Nucleotide-binding</keyword>
<dbReference type="SMART" id="SM00382">
    <property type="entry name" value="AAA"/>
    <property type="match status" value="1"/>
</dbReference>
<dbReference type="PANTHER" id="PTHR42734">
    <property type="entry name" value="METAL TRANSPORT SYSTEM ATP-BINDING PROTEIN TM_0124-RELATED"/>
    <property type="match status" value="1"/>
</dbReference>
<organism evidence="6 7">
    <name type="scientific">Ferrimicrobium acidiphilum DSM 19497</name>
    <dbReference type="NCBI Taxonomy" id="1121877"/>
    <lineage>
        <taxon>Bacteria</taxon>
        <taxon>Bacillati</taxon>
        <taxon>Actinomycetota</taxon>
        <taxon>Acidimicrobiia</taxon>
        <taxon>Acidimicrobiales</taxon>
        <taxon>Acidimicrobiaceae</taxon>
        <taxon>Ferrimicrobium</taxon>
    </lineage>
</organism>
<protein>
    <submittedName>
        <fullName evidence="6">Putative ABC transporter ATP-binding protein YlmA</fullName>
        <ecNumber evidence="6">3.6.3.-</ecNumber>
    </submittedName>
</protein>
<dbReference type="InterPro" id="IPR003593">
    <property type="entry name" value="AAA+_ATPase"/>
</dbReference>
<dbReference type="Gene3D" id="3.40.50.300">
    <property type="entry name" value="P-loop containing nucleotide triphosphate hydrolases"/>
    <property type="match status" value="1"/>
</dbReference>
<evidence type="ECO:0000256" key="4">
    <source>
        <dbReference type="ARBA" id="ARBA00022840"/>
    </source>
</evidence>
<dbReference type="SUPFAM" id="SSF52540">
    <property type="entry name" value="P-loop containing nucleoside triphosphate hydrolases"/>
    <property type="match status" value="1"/>
</dbReference>
<name>A0A0D8FRX3_9ACTN</name>
<evidence type="ECO:0000256" key="2">
    <source>
        <dbReference type="ARBA" id="ARBA00022448"/>
    </source>
</evidence>
<dbReference type="InterPro" id="IPR027417">
    <property type="entry name" value="P-loop_NTPase"/>
</dbReference>
<comment type="caution">
    <text evidence="6">The sequence shown here is derived from an EMBL/GenBank/DDBJ whole genome shotgun (WGS) entry which is preliminary data.</text>
</comment>
<keyword evidence="6" id="KW-0378">Hydrolase</keyword>
<dbReference type="Pfam" id="PF00005">
    <property type="entry name" value="ABC_tran"/>
    <property type="match status" value="1"/>
</dbReference>
<sequence length="268" mass="29527">MNAPTDTALIRMENAQLVRGETTVFSGLRATVHTSQRLAILGPNGIGKTSLAMVLAGRLRLSRGTLELLGIDVRNTDIRALRPKIGYFSDELITRLSPDMTALEVVALGKFSGLRSEWFKLDDDDHAEANHLLTLVGLANFGRRTLDSLSTGQRQRVMLARAFSGTPRLTVLDEPTSHLDLVAREQMIEALERILDEHHQDGALVMVAHHLEDLPPSITHALLMSESGQWYGSSDDVLTSETLTQAFDHPIEVHNLAGRRIATALRTN</sequence>
<dbReference type="eggNOG" id="COG1119">
    <property type="taxonomic scope" value="Bacteria"/>
</dbReference>
<comment type="similarity">
    <text evidence="1">Belongs to the ABC transporter superfamily.</text>
</comment>
<dbReference type="RefSeq" id="WP_035390717.1">
    <property type="nucleotide sequence ID" value="NZ_JQKF01000029.1"/>
</dbReference>
<dbReference type="EC" id="3.6.3.-" evidence="6"/>
<dbReference type="Proteomes" id="UP000032336">
    <property type="component" value="Unassembled WGS sequence"/>
</dbReference>
<dbReference type="STRING" id="1121877.FEAC_23550"/>
<keyword evidence="4 6" id="KW-0067">ATP-binding</keyword>
<evidence type="ECO:0000259" key="5">
    <source>
        <dbReference type="PROSITE" id="PS50893"/>
    </source>
</evidence>
<gene>
    <name evidence="6" type="primary">ylmA</name>
    <name evidence="6" type="ORF">FEAC_23550</name>
</gene>
<dbReference type="EMBL" id="JXUW01000026">
    <property type="protein sequence ID" value="KJE75876.1"/>
    <property type="molecule type" value="Genomic_DNA"/>
</dbReference>
<evidence type="ECO:0000256" key="1">
    <source>
        <dbReference type="ARBA" id="ARBA00005417"/>
    </source>
</evidence>
<dbReference type="InterPro" id="IPR050153">
    <property type="entry name" value="Metal_Ion_Import_ABC"/>
</dbReference>
<feature type="domain" description="ABC transporter" evidence="5">
    <location>
        <begin position="10"/>
        <end position="251"/>
    </location>
</feature>
<reference evidence="6 7" key="1">
    <citation type="submission" date="2015-01" db="EMBL/GenBank/DDBJ databases">
        <title>Draft genome of the acidophilic iron oxidizer Ferrimicrobium acidiphilum strain T23.</title>
        <authorList>
            <person name="Poehlein A."/>
            <person name="Eisen S."/>
            <person name="Schloemann M."/>
            <person name="Johnson B.D."/>
            <person name="Daniel R."/>
            <person name="Muehling M."/>
        </authorList>
    </citation>
    <scope>NUCLEOTIDE SEQUENCE [LARGE SCALE GENOMIC DNA]</scope>
    <source>
        <strain evidence="6 7">T23</strain>
    </source>
</reference>
<dbReference type="GeneID" id="78374030"/>
<dbReference type="InterPro" id="IPR003439">
    <property type="entry name" value="ABC_transporter-like_ATP-bd"/>
</dbReference>
<evidence type="ECO:0000313" key="6">
    <source>
        <dbReference type="EMBL" id="KJE75876.1"/>
    </source>
</evidence>
<keyword evidence="7" id="KW-1185">Reference proteome</keyword>
<dbReference type="GO" id="GO:0016887">
    <property type="term" value="F:ATP hydrolysis activity"/>
    <property type="evidence" value="ECO:0007669"/>
    <property type="project" value="InterPro"/>
</dbReference>
<dbReference type="AlphaFoldDB" id="A0A0D8FRX3"/>